<dbReference type="InterPro" id="IPR036865">
    <property type="entry name" value="CRAL-TRIO_dom_sf"/>
</dbReference>
<gene>
    <name evidence="2" type="ORF">R5R35_000493</name>
</gene>
<name>A0AAN9VIY4_9ORTH</name>
<dbReference type="SUPFAM" id="SSF52087">
    <property type="entry name" value="CRAL/TRIO domain"/>
    <property type="match status" value="1"/>
</dbReference>
<dbReference type="EMBL" id="JAZDUA010000465">
    <property type="protein sequence ID" value="KAK7792213.1"/>
    <property type="molecule type" value="Genomic_DNA"/>
</dbReference>
<dbReference type="SMART" id="SM01100">
    <property type="entry name" value="CRAL_TRIO_N"/>
    <property type="match status" value="1"/>
</dbReference>
<dbReference type="Gene3D" id="1.20.5.1200">
    <property type="entry name" value="Alpha-tocopherol transfer"/>
    <property type="match status" value="1"/>
</dbReference>
<dbReference type="InterPro" id="IPR036273">
    <property type="entry name" value="CRAL/TRIO_N_dom_sf"/>
</dbReference>
<dbReference type="SUPFAM" id="SSF46938">
    <property type="entry name" value="CRAL/TRIO N-terminal domain"/>
    <property type="match status" value="1"/>
</dbReference>
<dbReference type="PRINTS" id="PR00180">
    <property type="entry name" value="CRETINALDHBP"/>
</dbReference>
<evidence type="ECO:0000313" key="3">
    <source>
        <dbReference type="Proteomes" id="UP001378592"/>
    </source>
</evidence>
<dbReference type="PANTHER" id="PTHR10174">
    <property type="entry name" value="ALPHA-TOCOPHEROL TRANSFER PROTEIN-RELATED"/>
    <property type="match status" value="1"/>
</dbReference>
<organism evidence="2 3">
    <name type="scientific">Gryllus longicercus</name>
    <dbReference type="NCBI Taxonomy" id="2509291"/>
    <lineage>
        <taxon>Eukaryota</taxon>
        <taxon>Metazoa</taxon>
        <taxon>Ecdysozoa</taxon>
        <taxon>Arthropoda</taxon>
        <taxon>Hexapoda</taxon>
        <taxon>Insecta</taxon>
        <taxon>Pterygota</taxon>
        <taxon>Neoptera</taxon>
        <taxon>Polyneoptera</taxon>
        <taxon>Orthoptera</taxon>
        <taxon>Ensifera</taxon>
        <taxon>Gryllidea</taxon>
        <taxon>Grylloidea</taxon>
        <taxon>Gryllidae</taxon>
        <taxon>Gryllinae</taxon>
        <taxon>Gryllus</taxon>
    </lineage>
</organism>
<accession>A0AAN9VIY4</accession>
<dbReference type="GO" id="GO:1902936">
    <property type="term" value="F:phosphatidylinositol bisphosphate binding"/>
    <property type="evidence" value="ECO:0007669"/>
    <property type="project" value="TreeGrafter"/>
</dbReference>
<dbReference type="AlphaFoldDB" id="A0AAN9VIY4"/>
<dbReference type="Proteomes" id="UP001378592">
    <property type="component" value="Unassembled WGS sequence"/>
</dbReference>
<proteinExistence type="predicted"/>
<keyword evidence="3" id="KW-1185">Reference proteome</keyword>
<reference evidence="2 3" key="1">
    <citation type="submission" date="2024-03" db="EMBL/GenBank/DDBJ databases">
        <title>The genome assembly and annotation of the cricket Gryllus longicercus Weissman &amp; Gray.</title>
        <authorList>
            <person name="Szrajer S."/>
            <person name="Gray D."/>
            <person name="Ylla G."/>
        </authorList>
    </citation>
    <scope>NUCLEOTIDE SEQUENCE [LARGE SCALE GENOMIC DNA]</scope>
    <source>
        <strain evidence="2">DAG 2021-001</strain>
        <tissue evidence="2">Whole body minus gut</tissue>
    </source>
</reference>
<protein>
    <recommendedName>
        <fullName evidence="1">CRAL-TRIO domain-containing protein</fullName>
    </recommendedName>
</protein>
<dbReference type="PROSITE" id="PS50191">
    <property type="entry name" value="CRAL_TRIO"/>
    <property type="match status" value="1"/>
</dbReference>
<dbReference type="Pfam" id="PF00650">
    <property type="entry name" value="CRAL_TRIO"/>
    <property type="match status" value="1"/>
</dbReference>
<dbReference type="CDD" id="cd00170">
    <property type="entry name" value="SEC14"/>
    <property type="match status" value="1"/>
</dbReference>
<comment type="caution">
    <text evidence="2">The sequence shown here is derived from an EMBL/GenBank/DDBJ whole genome shotgun (WGS) entry which is preliminary data.</text>
</comment>
<evidence type="ECO:0000313" key="2">
    <source>
        <dbReference type="EMBL" id="KAK7792213.1"/>
    </source>
</evidence>
<dbReference type="SMART" id="SM00516">
    <property type="entry name" value="SEC14"/>
    <property type="match status" value="1"/>
</dbReference>
<dbReference type="InterPro" id="IPR001251">
    <property type="entry name" value="CRAL-TRIO_dom"/>
</dbReference>
<dbReference type="PANTHER" id="PTHR10174:SF224">
    <property type="entry name" value="RETINOL-BINDING PROTEIN PINTA"/>
    <property type="match status" value="1"/>
</dbReference>
<sequence>MENASLSAPVNSPSGISGSANVLSEVTTSLPSFNKVDEKDALVKKIQIWIVTQPQLNARTDIVYLLRFLRGCKYDVEKTKRKIANFYTIRAKAPEWFLDRDPLLPAIQEMLNMGVFLPLHNRDHEGRLVVVIRAAVHNPNFHLQSDVLKVGKMILDLVLEEDESVPVKGVVAIIDLQGVSLGHALQLTPAVIKKAVHTWQDCYPVSPKRLDFINAPMYVNVVLNVFRKFMKDKMRKRVYVHSGHLNNLHKEVPKSILPKEYGGSDGCVSELTEYWKQKTIASREWFIEDEKYKAFVE</sequence>
<dbReference type="InterPro" id="IPR011074">
    <property type="entry name" value="CRAL/TRIO_N_dom"/>
</dbReference>
<dbReference type="GO" id="GO:0016020">
    <property type="term" value="C:membrane"/>
    <property type="evidence" value="ECO:0007669"/>
    <property type="project" value="TreeGrafter"/>
</dbReference>
<feature type="domain" description="CRAL-TRIO" evidence="1">
    <location>
        <begin position="104"/>
        <end position="269"/>
    </location>
</feature>
<dbReference type="Gene3D" id="1.10.8.20">
    <property type="entry name" value="N-terminal domain of phosphatidylinositol transfer protein sec14p"/>
    <property type="match status" value="1"/>
</dbReference>
<dbReference type="Gene3D" id="3.40.525.10">
    <property type="entry name" value="CRAL-TRIO lipid binding domain"/>
    <property type="match status" value="1"/>
</dbReference>
<evidence type="ECO:0000259" key="1">
    <source>
        <dbReference type="PROSITE" id="PS50191"/>
    </source>
</evidence>